<evidence type="ECO:0000313" key="1">
    <source>
        <dbReference type="EMBL" id="EDP17951.1"/>
    </source>
</evidence>
<dbReference type="AlphaFoldDB" id="A8RLR5"/>
<dbReference type="Proteomes" id="UP000005396">
    <property type="component" value="Unassembled WGS sequence"/>
</dbReference>
<dbReference type="PaxDb" id="411902-CLOBOL_01713"/>
<accession>A8RLR5</accession>
<evidence type="ECO:0000313" key="2">
    <source>
        <dbReference type="Proteomes" id="UP000005396"/>
    </source>
</evidence>
<sequence length="40" mass="4658">MFPILAGSFHLCTLTYSYDLYTVLRQFVKWQIAGRNAYGI</sequence>
<name>A8RLR5_ENTBW</name>
<reference evidence="1 2" key="1">
    <citation type="submission" date="2007-08" db="EMBL/GenBank/DDBJ databases">
        <authorList>
            <person name="Fulton L."/>
            <person name="Clifton S."/>
            <person name="Fulton B."/>
            <person name="Xu J."/>
            <person name="Minx P."/>
            <person name="Pepin K.H."/>
            <person name="Johnson M."/>
            <person name="Thiruvilangam P."/>
            <person name="Bhonagiri V."/>
            <person name="Nash W.E."/>
            <person name="Mardis E.R."/>
            <person name="Wilson R.K."/>
        </authorList>
    </citation>
    <scope>NUCLEOTIDE SEQUENCE [LARGE SCALE GENOMIC DNA]</scope>
    <source>
        <strain evidence="2">ATCC BAA-613 / DSM 15670 / CCUG 46953 / JCM 12243 / WAL 16351</strain>
    </source>
</reference>
<comment type="caution">
    <text evidence="1">The sequence shown here is derived from an EMBL/GenBank/DDBJ whole genome shotgun (WGS) entry which is preliminary data.</text>
</comment>
<reference evidence="1 2" key="2">
    <citation type="submission" date="2007-09" db="EMBL/GenBank/DDBJ databases">
        <title>Draft genome sequence of Clostridium bolteae (ATCC BAA-613).</title>
        <authorList>
            <person name="Sudarsanam P."/>
            <person name="Ley R."/>
            <person name="Guruge J."/>
            <person name="Turnbaugh P.J."/>
            <person name="Mahowald M."/>
            <person name="Liep D."/>
            <person name="Gordon J."/>
        </authorList>
    </citation>
    <scope>NUCLEOTIDE SEQUENCE [LARGE SCALE GENOMIC DNA]</scope>
    <source>
        <strain evidence="2">ATCC BAA-613 / DSM 15670 / CCUG 46953 / JCM 12243 / WAL 16351</strain>
    </source>
</reference>
<protein>
    <submittedName>
        <fullName evidence="1">Uncharacterized protein</fullName>
    </submittedName>
</protein>
<dbReference type="HOGENOM" id="CLU_3287314_0_0_9"/>
<gene>
    <name evidence="1" type="ORF">CLOBOL_01713</name>
</gene>
<proteinExistence type="predicted"/>
<dbReference type="EMBL" id="ABCC02000019">
    <property type="protein sequence ID" value="EDP17951.1"/>
    <property type="molecule type" value="Genomic_DNA"/>
</dbReference>
<organism evidence="1 2">
    <name type="scientific">Enterocloster bolteae (strain ATCC BAA-613 / DSM 15670 / CCUG 46953 / JCM 12243 / WAL 16351)</name>
    <name type="common">Clostridium bolteae</name>
    <dbReference type="NCBI Taxonomy" id="411902"/>
    <lineage>
        <taxon>Bacteria</taxon>
        <taxon>Bacillati</taxon>
        <taxon>Bacillota</taxon>
        <taxon>Clostridia</taxon>
        <taxon>Lachnospirales</taxon>
        <taxon>Lachnospiraceae</taxon>
        <taxon>Enterocloster</taxon>
    </lineage>
</organism>